<dbReference type="InterPro" id="IPR011250">
    <property type="entry name" value="OMP/PagP_B-barrel"/>
</dbReference>
<dbReference type="KEGG" id="fin:KQS_13730"/>
<dbReference type="Proteomes" id="UP000007599">
    <property type="component" value="Chromosome I"/>
</dbReference>
<dbReference type="EMBL" id="HE774682">
    <property type="protein sequence ID" value="CCG54643.1"/>
    <property type="molecule type" value="Genomic_DNA"/>
</dbReference>
<dbReference type="Gene3D" id="2.40.160.20">
    <property type="match status" value="1"/>
</dbReference>
<feature type="compositionally biased region" description="Polar residues" evidence="1">
    <location>
        <begin position="104"/>
        <end position="115"/>
    </location>
</feature>
<feature type="compositionally biased region" description="Polar residues" evidence="1">
    <location>
        <begin position="123"/>
        <end position="146"/>
    </location>
</feature>
<keyword evidence="2" id="KW-0472">Membrane</keyword>
<gene>
    <name evidence="3" type="ordered locus">KQS_13730</name>
</gene>
<name>H8XS59_FLAIG</name>
<evidence type="ECO:0000313" key="4">
    <source>
        <dbReference type="Proteomes" id="UP000007599"/>
    </source>
</evidence>
<dbReference type="PATRIC" id="fig|1094466.5.peg.2692"/>
<feature type="region of interest" description="Disordered" evidence="1">
    <location>
        <begin position="83"/>
        <end position="149"/>
    </location>
</feature>
<accession>H8XS59</accession>
<keyword evidence="4" id="KW-1185">Reference proteome</keyword>
<feature type="compositionally biased region" description="Polar residues" evidence="1">
    <location>
        <begin position="83"/>
        <end position="97"/>
    </location>
</feature>
<keyword evidence="2" id="KW-0812">Transmembrane</keyword>
<dbReference type="HOGENOM" id="CLU_559843_0_0_10"/>
<dbReference type="OrthoDB" id="1113942at2"/>
<dbReference type="eggNOG" id="COG3637">
    <property type="taxonomic scope" value="Bacteria"/>
</dbReference>
<evidence type="ECO:0000256" key="2">
    <source>
        <dbReference type="SAM" id="Phobius"/>
    </source>
</evidence>
<keyword evidence="2" id="KW-1133">Transmembrane helix</keyword>
<dbReference type="SUPFAM" id="SSF56925">
    <property type="entry name" value="OMPA-like"/>
    <property type="match status" value="1"/>
</dbReference>
<dbReference type="eggNOG" id="COG3266">
    <property type="taxonomic scope" value="Bacteria"/>
</dbReference>
<protein>
    <submittedName>
        <fullName evidence="3">Uncharacterized protein</fullName>
    </submittedName>
</protein>
<reference evidence="4" key="2">
    <citation type="submission" date="2012-03" db="EMBL/GenBank/DDBJ databases">
        <title>Complete genome sequence of Flavobacterium indicum GPTSA100-9T, isolated from warm spring water.</title>
        <authorList>
            <person name="Barbier P."/>
            <person name="Houel A."/>
            <person name="Loux V."/>
            <person name="Poulain J."/>
            <person name="Bernardet J.-F."/>
            <person name="Touchon M."/>
            <person name="Duchaud E."/>
        </authorList>
    </citation>
    <scope>NUCLEOTIDE SEQUENCE [LARGE SCALE GENOMIC DNA]</scope>
    <source>
        <strain evidence="4">DSM 17447 / CIP 109464 / GPTSA100-9</strain>
    </source>
</reference>
<evidence type="ECO:0000313" key="3">
    <source>
        <dbReference type="EMBL" id="CCG54643.1"/>
    </source>
</evidence>
<feature type="transmembrane region" description="Helical" evidence="2">
    <location>
        <begin position="46"/>
        <end position="66"/>
    </location>
</feature>
<sequence length="605" mass="68302">MKENKNIERLFQEKFKDFEVTPPDFVWENIQSKLHPEEKKRRIVPLWFKVGSIAASLTLLFSLIFLTNYNENENAFEIINSNSKKQQTVSRSNNSTKINKEKNPTATSTILNSTHTKNHTTDKNINNGSYVSNSNKEYDNKNNYPTKKTLAQPHSKFTSTEVLVVNNKNKGKSTNALIDKDKSLNNNAVTYTSTKKKNKSKKTFKNIENGNLYFDLNSGLSSNNTNLSTKEKKRFKKHLSNKETNFNVLEDGLEINSNTITDNSTNNKTKSFTEKVTNSILTENTIENTINNSSNNTVADINSTGSNSLNEVGKNIENTDTLSSGVVANAIAKDTLPLVNVEQAENPLEKLLKEKEDNKKIADEKEKLSKWAVNSNVTPVYFNSFTEGSPISEDFITNTKNFNNSLSYGVGVTYQINKKLAIKTGINNLSLDYDTQDVAYYTSYKEQNTAKTNIQRNEKSKYIVLENQKRTSVNLIENQVLISGQNEGYLNQKMQYLELPVELSYSLINKKFGVALKGGFSTLILTENKISMVSESQQMEIGKATNLNNMHFSTNLGLGFSYNFIKNFQLNLEPMLKYQINAFTTNSGNFKPYIVGISTGLSYKF</sequence>
<dbReference type="RefSeq" id="WP_014389760.1">
    <property type="nucleotide sequence ID" value="NC_017025.1"/>
</dbReference>
<reference evidence="3 4" key="1">
    <citation type="journal article" date="2012" name="J. Bacteriol.">
        <title>Complete Genome Sequence of Flavobacterium indicum GPSTA100-9T, Isolated from Warm Spring Water.</title>
        <authorList>
            <person name="Barbier P."/>
            <person name="Houel A."/>
            <person name="Loux V."/>
            <person name="Poulain J."/>
            <person name="Bernardet J.F."/>
            <person name="Touchon M."/>
            <person name="Duchaud E."/>
        </authorList>
    </citation>
    <scope>NUCLEOTIDE SEQUENCE [LARGE SCALE GENOMIC DNA]</scope>
    <source>
        <strain evidence="4">DSM 17447 / CIP 109464 / GPTSA100-9</strain>
    </source>
</reference>
<organism evidence="3 4">
    <name type="scientific">Flavobacterium indicum (strain DSM 17447 / CIP 109464 / GPTSA100-9)</name>
    <dbReference type="NCBI Taxonomy" id="1094466"/>
    <lineage>
        <taxon>Bacteria</taxon>
        <taxon>Pseudomonadati</taxon>
        <taxon>Bacteroidota</taxon>
        <taxon>Flavobacteriia</taxon>
        <taxon>Flavobacteriales</taxon>
        <taxon>Flavobacteriaceae</taxon>
        <taxon>Flavobacterium</taxon>
    </lineage>
</organism>
<proteinExistence type="predicted"/>
<evidence type="ECO:0000256" key="1">
    <source>
        <dbReference type="SAM" id="MobiDB-lite"/>
    </source>
</evidence>
<dbReference type="AlphaFoldDB" id="H8XS59"/>
<dbReference type="STRING" id="1094466.KQS_13730"/>